<keyword evidence="3 9" id="KW-0808">Transferase</keyword>
<dbReference type="InterPro" id="IPR020613">
    <property type="entry name" value="Thiolase_CS"/>
</dbReference>
<comment type="similarity">
    <text evidence="2">Belongs to the thiolase-like superfamily. Thiolase family.</text>
</comment>
<evidence type="ECO:0000256" key="2">
    <source>
        <dbReference type="ARBA" id="ARBA00010982"/>
    </source>
</evidence>
<dbReference type="GO" id="GO:0003985">
    <property type="term" value="F:acetyl-CoA C-acetyltransferase activity"/>
    <property type="evidence" value="ECO:0007669"/>
    <property type="project" value="TreeGrafter"/>
</dbReference>
<comment type="pathway">
    <text evidence="1">Lipid metabolism; fatty acid beta-oxidation.</text>
</comment>
<evidence type="ECO:0000256" key="7">
    <source>
        <dbReference type="ARBA" id="ARBA00024073"/>
    </source>
</evidence>
<name>E0Y2S0_9GAMM</name>
<keyword evidence="5" id="KW-0443">Lipid metabolism</keyword>
<organism evidence="9">
    <name type="scientific">uncultured gamma proteobacterium EB080_L93H08</name>
    <dbReference type="NCBI Taxonomy" id="710973"/>
    <lineage>
        <taxon>Bacteria</taxon>
        <taxon>Pseudomonadati</taxon>
        <taxon>Pseudomonadota</taxon>
        <taxon>Gammaproteobacteria</taxon>
        <taxon>environmental samples</taxon>
    </lineage>
</organism>
<proteinExistence type="inferred from homology"/>
<dbReference type="EC" id="2.3.1.16" evidence="7"/>
<evidence type="ECO:0000256" key="3">
    <source>
        <dbReference type="ARBA" id="ARBA00022679"/>
    </source>
</evidence>
<evidence type="ECO:0000256" key="4">
    <source>
        <dbReference type="ARBA" id="ARBA00022832"/>
    </source>
</evidence>
<dbReference type="GO" id="GO:0006635">
    <property type="term" value="P:fatty acid beta-oxidation"/>
    <property type="evidence" value="ECO:0007669"/>
    <property type="project" value="TreeGrafter"/>
</dbReference>
<evidence type="ECO:0000259" key="8">
    <source>
        <dbReference type="Pfam" id="PF02803"/>
    </source>
</evidence>
<dbReference type="InterPro" id="IPR020610">
    <property type="entry name" value="Thiolase_AS"/>
</dbReference>
<evidence type="ECO:0000256" key="6">
    <source>
        <dbReference type="ARBA" id="ARBA00023315"/>
    </source>
</evidence>
<dbReference type="SUPFAM" id="SSF53901">
    <property type="entry name" value="Thiolase-like"/>
    <property type="match status" value="1"/>
</dbReference>
<evidence type="ECO:0000256" key="5">
    <source>
        <dbReference type="ARBA" id="ARBA00023098"/>
    </source>
</evidence>
<accession>E0Y2S0</accession>
<dbReference type="PANTHER" id="PTHR18919">
    <property type="entry name" value="ACETYL-COA C-ACYLTRANSFERASE"/>
    <property type="match status" value="1"/>
</dbReference>
<dbReference type="AlphaFoldDB" id="E0Y2S0"/>
<keyword evidence="4" id="KW-0276">Fatty acid metabolism</keyword>
<dbReference type="EMBL" id="GU474948">
    <property type="protein sequence ID" value="ADI20961.1"/>
    <property type="molecule type" value="Genomic_DNA"/>
</dbReference>
<dbReference type="Gene3D" id="3.40.47.10">
    <property type="match status" value="1"/>
</dbReference>
<keyword evidence="6" id="KW-0012">Acyltransferase</keyword>
<dbReference type="PANTHER" id="PTHR18919:SF153">
    <property type="entry name" value="TRIFUNCTIONAL ENZYME SUBUNIT BETA, MITOCHONDRIAL"/>
    <property type="match status" value="1"/>
</dbReference>
<dbReference type="PROSITE" id="PS00737">
    <property type="entry name" value="THIOLASE_2"/>
    <property type="match status" value="1"/>
</dbReference>
<evidence type="ECO:0000313" key="9">
    <source>
        <dbReference type="EMBL" id="ADI20961.1"/>
    </source>
</evidence>
<dbReference type="Pfam" id="PF02803">
    <property type="entry name" value="Thiolase_C"/>
    <property type="match status" value="1"/>
</dbReference>
<dbReference type="InterPro" id="IPR020617">
    <property type="entry name" value="Thiolase_C"/>
</dbReference>
<sequence length="60" mass="6258">MEKINTEGGSLSIGHPFGATGARLLTMASNKLIKENGKYALIAACAAGAHGHAMIIEKYE</sequence>
<protein>
    <recommendedName>
        <fullName evidence="7">acetyl-CoA C-acyltransferase</fullName>
        <ecNumber evidence="7">2.3.1.16</ecNumber>
    </recommendedName>
</protein>
<reference evidence="9" key="1">
    <citation type="journal article" date="2011" name="Environ. Microbiol.">
        <title>Time-series analyses of Monterey Bay coastal microbial picoplankton using a 'genome proxy' microarray.</title>
        <authorList>
            <person name="Rich V.I."/>
            <person name="Pham V.D."/>
            <person name="Eppley J."/>
            <person name="Shi Y."/>
            <person name="DeLong E.F."/>
        </authorList>
    </citation>
    <scope>NUCLEOTIDE SEQUENCE</scope>
</reference>
<feature type="domain" description="Thiolase C-terminal" evidence="8">
    <location>
        <begin position="1"/>
        <end position="58"/>
    </location>
</feature>
<dbReference type="InterPro" id="IPR016039">
    <property type="entry name" value="Thiolase-like"/>
</dbReference>
<evidence type="ECO:0000256" key="1">
    <source>
        <dbReference type="ARBA" id="ARBA00005005"/>
    </source>
</evidence>
<dbReference type="PROSITE" id="PS00099">
    <property type="entry name" value="THIOLASE_3"/>
    <property type="match status" value="1"/>
</dbReference>